<accession>A0A934HXS6</accession>
<dbReference type="Proteomes" id="UP000622687">
    <property type="component" value="Unassembled WGS sequence"/>
</dbReference>
<gene>
    <name evidence="2" type="ORF">I6U51_08355</name>
</gene>
<protein>
    <submittedName>
        <fullName evidence="2">DUF1659 domain-containing protein</fullName>
    </submittedName>
</protein>
<name>A0A934HXS6_9CLOT</name>
<reference evidence="2" key="1">
    <citation type="submission" date="2020-12" db="EMBL/GenBank/DDBJ databases">
        <title>Clostridium thailandense sp. nov., a novel acetogenic bacterium isolated from peat land soil in Thailand.</title>
        <authorList>
            <person name="Chaikitkaew S."/>
            <person name="Birkeland N.K."/>
        </authorList>
    </citation>
    <scope>NUCLEOTIDE SEQUENCE</scope>
    <source>
        <strain evidence="2">DSM 17425</strain>
    </source>
</reference>
<dbReference type="RefSeq" id="WP_211142227.1">
    <property type="nucleotide sequence ID" value="NZ_JAEEGB010000008.1"/>
</dbReference>
<dbReference type="AlphaFoldDB" id="A0A934HXS6"/>
<proteinExistence type="predicted"/>
<keyword evidence="3" id="KW-1185">Reference proteome</keyword>
<dbReference type="InterPro" id="IPR012454">
    <property type="entry name" value="DUF1659"/>
</dbReference>
<evidence type="ECO:0000259" key="1">
    <source>
        <dbReference type="Pfam" id="PF07872"/>
    </source>
</evidence>
<dbReference type="EMBL" id="JAEEGB010000008">
    <property type="protein sequence ID" value="MBI6872723.1"/>
    <property type="molecule type" value="Genomic_DNA"/>
</dbReference>
<dbReference type="Pfam" id="PF07872">
    <property type="entry name" value="DUF1659"/>
    <property type="match status" value="1"/>
</dbReference>
<feature type="domain" description="DUF1659" evidence="1">
    <location>
        <begin position="2"/>
        <end position="72"/>
    </location>
</feature>
<comment type="caution">
    <text evidence="2">The sequence shown here is derived from an EMBL/GenBank/DDBJ whole genome shotgun (WGS) entry which is preliminary data.</text>
</comment>
<evidence type="ECO:0000313" key="3">
    <source>
        <dbReference type="Proteomes" id="UP000622687"/>
    </source>
</evidence>
<sequence>MAATATKLNSTLVIKYKDGVDQKGKEIIRNQRFSKVKPTATEQALYDTALEIEKLLGKTLDEVLREDQSGIMNA</sequence>
<organism evidence="2 3">
    <name type="scientific">Clostridium aciditolerans</name>
    <dbReference type="NCBI Taxonomy" id="339861"/>
    <lineage>
        <taxon>Bacteria</taxon>
        <taxon>Bacillati</taxon>
        <taxon>Bacillota</taxon>
        <taxon>Clostridia</taxon>
        <taxon>Eubacteriales</taxon>
        <taxon>Clostridiaceae</taxon>
        <taxon>Clostridium</taxon>
    </lineage>
</organism>
<evidence type="ECO:0000313" key="2">
    <source>
        <dbReference type="EMBL" id="MBI6872723.1"/>
    </source>
</evidence>